<keyword evidence="2" id="KW-0689">Ribosomal protein</keyword>
<evidence type="ECO:0000313" key="2">
    <source>
        <dbReference type="EMBL" id="RZS73072.1"/>
    </source>
</evidence>
<feature type="domain" description="N-acetyltransferase" evidence="1">
    <location>
        <begin position="3"/>
        <end position="169"/>
    </location>
</feature>
<dbReference type="PROSITE" id="PS51186">
    <property type="entry name" value="GNAT"/>
    <property type="match status" value="1"/>
</dbReference>
<dbReference type="InterPro" id="IPR016181">
    <property type="entry name" value="Acyl_CoA_acyltransferase"/>
</dbReference>
<keyword evidence="2" id="KW-0687">Ribonucleoprotein</keyword>
<comment type="caution">
    <text evidence="2">The sequence shown here is derived from an EMBL/GenBank/DDBJ whole genome shotgun (WGS) entry which is preliminary data.</text>
</comment>
<evidence type="ECO:0000259" key="1">
    <source>
        <dbReference type="PROSITE" id="PS51186"/>
    </source>
</evidence>
<proteinExistence type="predicted"/>
<dbReference type="AlphaFoldDB" id="A0A4Q7MVM1"/>
<dbReference type="CDD" id="cd04301">
    <property type="entry name" value="NAT_SF"/>
    <property type="match status" value="1"/>
</dbReference>
<name>A0A4Q7MVM1_9BURK</name>
<dbReference type="SUPFAM" id="SSF55729">
    <property type="entry name" value="Acyl-CoA N-acyltransferases (Nat)"/>
    <property type="match status" value="1"/>
</dbReference>
<dbReference type="Gene3D" id="3.40.630.30">
    <property type="match status" value="1"/>
</dbReference>
<gene>
    <name evidence="2" type="ORF">EV679_0260</name>
</gene>
<dbReference type="Pfam" id="PF00583">
    <property type="entry name" value="Acetyltransf_1"/>
    <property type="match status" value="1"/>
</dbReference>
<dbReference type="Proteomes" id="UP000292039">
    <property type="component" value="Unassembled WGS sequence"/>
</dbReference>
<protein>
    <submittedName>
        <fullName evidence="2">Ribosomal protein S18 acetylase RimI-like enzyme</fullName>
    </submittedName>
</protein>
<reference evidence="2 3" key="1">
    <citation type="submission" date="2019-02" db="EMBL/GenBank/DDBJ databases">
        <title>Genomic Encyclopedia of Type Strains, Phase IV (KMG-IV): sequencing the most valuable type-strain genomes for metagenomic binning, comparative biology and taxonomic classification.</title>
        <authorList>
            <person name="Goeker M."/>
        </authorList>
    </citation>
    <scope>NUCLEOTIDE SEQUENCE [LARGE SCALE GENOMIC DNA]</scope>
    <source>
        <strain evidence="2 3">DSM 16618</strain>
    </source>
</reference>
<dbReference type="InterPro" id="IPR000182">
    <property type="entry name" value="GNAT_dom"/>
</dbReference>
<organism evidence="2 3">
    <name type="scientific">Kerstersia gyiorum</name>
    <dbReference type="NCBI Taxonomy" id="206506"/>
    <lineage>
        <taxon>Bacteria</taxon>
        <taxon>Pseudomonadati</taxon>
        <taxon>Pseudomonadota</taxon>
        <taxon>Betaproteobacteria</taxon>
        <taxon>Burkholderiales</taxon>
        <taxon>Alcaligenaceae</taxon>
        <taxon>Kerstersia</taxon>
    </lineage>
</organism>
<dbReference type="EMBL" id="SGWZ01000001">
    <property type="protein sequence ID" value="RZS73072.1"/>
    <property type="molecule type" value="Genomic_DNA"/>
</dbReference>
<dbReference type="GO" id="GO:0005840">
    <property type="term" value="C:ribosome"/>
    <property type="evidence" value="ECO:0007669"/>
    <property type="project" value="UniProtKB-KW"/>
</dbReference>
<dbReference type="GO" id="GO:0016747">
    <property type="term" value="F:acyltransferase activity, transferring groups other than amino-acyl groups"/>
    <property type="evidence" value="ECO:0007669"/>
    <property type="project" value="InterPro"/>
</dbReference>
<evidence type="ECO:0000313" key="3">
    <source>
        <dbReference type="Proteomes" id="UP000292039"/>
    </source>
</evidence>
<sequence>MSVQIETMSLADLDAVLALQAQVYDADLLEDADFYANRLALAQASCWVARADDAQVCGYLISYPWDAGLPPALNARLETLPQPADTWFLHDCAVAPRMAGRGVASSMLAFGRQWARMAGMRRAALVSLAHACRYWSRHGFEPVTVTPGSPVADKLAGYGTGASWMTLAL</sequence>
<accession>A0A4Q7MVM1</accession>